<accession>A0ABS1MK37</accession>
<dbReference type="RefSeq" id="WP_201801244.1">
    <property type="nucleotide sequence ID" value="NZ_JAERRI010000001.1"/>
</dbReference>
<gene>
    <name evidence="2" type="ORF">JK360_01255</name>
</gene>
<organism evidence="2 3">
    <name type="scientific">Streptomyces siderophoricus</name>
    <dbReference type="NCBI Taxonomy" id="2802281"/>
    <lineage>
        <taxon>Bacteria</taxon>
        <taxon>Bacillati</taxon>
        <taxon>Actinomycetota</taxon>
        <taxon>Actinomycetes</taxon>
        <taxon>Kitasatosporales</taxon>
        <taxon>Streptomycetaceae</taxon>
        <taxon>Streptomyces</taxon>
    </lineage>
</organism>
<reference evidence="2 3" key="1">
    <citation type="submission" date="2021-01" db="EMBL/GenBank/DDBJ databases">
        <title>WGS of actinomycetes isolated from Thailand.</title>
        <authorList>
            <person name="Thawai C."/>
        </authorList>
    </citation>
    <scope>NUCLEOTIDE SEQUENCE [LARGE SCALE GENOMIC DNA]</scope>
    <source>
        <strain evidence="2 3">CH9-7</strain>
    </source>
</reference>
<evidence type="ECO:0000313" key="3">
    <source>
        <dbReference type="Proteomes" id="UP000629371"/>
    </source>
</evidence>
<keyword evidence="1" id="KW-1133">Transmembrane helix</keyword>
<evidence type="ECO:0000313" key="2">
    <source>
        <dbReference type="EMBL" id="MBL1088032.1"/>
    </source>
</evidence>
<comment type="caution">
    <text evidence="2">The sequence shown here is derived from an EMBL/GenBank/DDBJ whole genome shotgun (WGS) entry which is preliminary data.</text>
</comment>
<evidence type="ECO:0008006" key="4">
    <source>
        <dbReference type="Google" id="ProtNLM"/>
    </source>
</evidence>
<dbReference type="EMBL" id="JAERRI010000001">
    <property type="protein sequence ID" value="MBL1088032.1"/>
    <property type="molecule type" value="Genomic_DNA"/>
</dbReference>
<sequence length="196" mass="20697">MPSLSATTTAADPSPRLRLHDSWWAVGAAGLLAALALTFCLWASAHLHPDPALHTAALFVHLASMALGFGAVLVIDYYGLLWLTGRCTLAEALTTADRLHPPVWAGLAGLVGSGALLHPDLGSALTRTKLALVLVLTLNGLQARVLARHLARPAETARPAAPALRQRTLWWGAATAAVSQMCWWGAVAIGFLNSRH</sequence>
<dbReference type="Proteomes" id="UP000629371">
    <property type="component" value="Unassembled WGS sequence"/>
</dbReference>
<feature type="transmembrane region" description="Helical" evidence="1">
    <location>
        <begin position="56"/>
        <end position="79"/>
    </location>
</feature>
<keyword evidence="3" id="KW-1185">Reference proteome</keyword>
<feature type="transmembrane region" description="Helical" evidence="1">
    <location>
        <begin position="170"/>
        <end position="192"/>
    </location>
</feature>
<name>A0ABS1MK37_9ACTN</name>
<keyword evidence="1" id="KW-0472">Membrane</keyword>
<evidence type="ECO:0000256" key="1">
    <source>
        <dbReference type="SAM" id="Phobius"/>
    </source>
</evidence>
<proteinExistence type="predicted"/>
<feature type="transmembrane region" description="Helical" evidence="1">
    <location>
        <begin position="23"/>
        <end position="44"/>
    </location>
</feature>
<keyword evidence="1" id="KW-0812">Transmembrane</keyword>
<protein>
    <recommendedName>
        <fullName evidence="4">Integral membrane protein</fullName>
    </recommendedName>
</protein>